<dbReference type="KEGG" id="smon:AWR27_23380"/>
<comment type="similarity">
    <text evidence="8">Belongs to the anion channel-forming bestrophin (TC 1.A.46) family.</text>
</comment>
<feature type="transmembrane region" description="Helical" evidence="9">
    <location>
        <begin position="44"/>
        <end position="62"/>
    </location>
</feature>
<name>A0A1P9X2Y5_9BACT</name>
<keyword evidence="6" id="KW-0406">Ion transport</keyword>
<dbReference type="OrthoDB" id="445589at2"/>
<feature type="transmembrane region" description="Helical" evidence="9">
    <location>
        <begin position="209"/>
        <end position="231"/>
    </location>
</feature>
<gene>
    <name evidence="10" type="ORF">AWR27_23380</name>
</gene>
<dbReference type="STRING" id="1178516.AWR27_23380"/>
<organism evidence="10 11">
    <name type="scientific">Spirosoma montaniterrae</name>
    <dbReference type="NCBI Taxonomy" id="1178516"/>
    <lineage>
        <taxon>Bacteria</taxon>
        <taxon>Pseudomonadati</taxon>
        <taxon>Bacteroidota</taxon>
        <taxon>Cytophagia</taxon>
        <taxon>Cytophagales</taxon>
        <taxon>Cytophagaceae</taxon>
        <taxon>Spirosoma</taxon>
    </lineage>
</organism>
<proteinExistence type="inferred from homology"/>
<sequence>MLIKPDLRLSRVIRITWRVDLWMIALCTGAYLVETYVVRGSIHIPGSIPALFGTALAFFIGFNNNQAYSRWWEARTVWGGLVNDSRSWTRNILTYTKATQTATQPVQEIPAEDLALRMIRRNLSFLHALKSTLRNTNSQDYQAYLNQADQKALIHYTNIPAALLDLQSQDLQTLRDTSQIDGFTFLTLNELLVRFCDSMGKCERIKNTVFPVTYLYFTRIFIWIMIAVLTMDIVEEAGIWSIGLGWLIGFVFHVTHLNGLSLMNPFDGNPACVPLDSIVRTVEINVLQMLKSSQIPSPIEAANGEYIL</sequence>
<keyword evidence="5 9" id="KW-1133">Transmembrane helix</keyword>
<reference evidence="10 11" key="1">
    <citation type="submission" date="2016-01" db="EMBL/GenBank/DDBJ databases">
        <authorList>
            <person name="Oliw E.H."/>
        </authorList>
    </citation>
    <scope>NUCLEOTIDE SEQUENCE [LARGE SCALE GENOMIC DNA]</scope>
    <source>
        <strain evidence="10 11">DY10</strain>
    </source>
</reference>
<keyword evidence="3" id="KW-1003">Cell membrane</keyword>
<dbReference type="Pfam" id="PF25539">
    <property type="entry name" value="Bestrophin_2"/>
    <property type="match status" value="1"/>
</dbReference>
<evidence type="ECO:0000256" key="2">
    <source>
        <dbReference type="ARBA" id="ARBA00022448"/>
    </source>
</evidence>
<protein>
    <recommendedName>
        <fullName evidence="12">Bestrophin</fullName>
    </recommendedName>
</protein>
<evidence type="ECO:0000256" key="3">
    <source>
        <dbReference type="ARBA" id="ARBA00022475"/>
    </source>
</evidence>
<dbReference type="EMBL" id="CP014263">
    <property type="protein sequence ID" value="AQG81979.1"/>
    <property type="molecule type" value="Genomic_DNA"/>
</dbReference>
<dbReference type="AlphaFoldDB" id="A0A1P9X2Y5"/>
<dbReference type="PANTHER" id="PTHR33281">
    <property type="entry name" value="UPF0187 PROTEIN YNEE"/>
    <property type="match status" value="1"/>
</dbReference>
<dbReference type="GO" id="GO:0005886">
    <property type="term" value="C:plasma membrane"/>
    <property type="evidence" value="ECO:0007669"/>
    <property type="project" value="UniProtKB-SubCell"/>
</dbReference>
<evidence type="ECO:0008006" key="12">
    <source>
        <dbReference type="Google" id="ProtNLM"/>
    </source>
</evidence>
<dbReference type="Proteomes" id="UP000187941">
    <property type="component" value="Chromosome"/>
</dbReference>
<comment type="subcellular location">
    <subcellularLocation>
        <location evidence="1">Cell membrane</location>
        <topology evidence="1">Multi-pass membrane protein</topology>
    </subcellularLocation>
</comment>
<evidence type="ECO:0000256" key="9">
    <source>
        <dbReference type="SAM" id="Phobius"/>
    </source>
</evidence>
<evidence type="ECO:0000313" key="10">
    <source>
        <dbReference type="EMBL" id="AQG81979.1"/>
    </source>
</evidence>
<evidence type="ECO:0000256" key="4">
    <source>
        <dbReference type="ARBA" id="ARBA00022692"/>
    </source>
</evidence>
<evidence type="ECO:0000256" key="7">
    <source>
        <dbReference type="ARBA" id="ARBA00023136"/>
    </source>
</evidence>
<accession>A0A1P9X2Y5</accession>
<dbReference type="InterPro" id="IPR044669">
    <property type="entry name" value="YneE/VCCN1/2-like"/>
</dbReference>
<feature type="transmembrane region" description="Helical" evidence="9">
    <location>
        <begin position="237"/>
        <end position="255"/>
    </location>
</feature>
<keyword evidence="11" id="KW-1185">Reference proteome</keyword>
<evidence type="ECO:0000256" key="1">
    <source>
        <dbReference type="ARBA" id="ARBA00004651"/>
    </source>
</evidence>
<keyword evidence="7 9" id="KW-0472">Membrane</keyword>
<keyword evidence="2" id="KW-0813">Transport</keyword>
<evidence type="ECO:0000256" key="6">
    <source>
        <dbReference type="ARBA" id="ARBA00023065"/>
    </source>
</evidence>
<evidence type="ECO:0000256" key="5">
    <source>
        <dbReference type="ARBA" id="ARBA00022989"/>
    </source>
</evidence>
<evidence type="ECO:0000256" key="8">
    <source>
        <dbReference type="ARBA" id="ARBA00034708"/>
    </source>
</evidence>
<evidence type="ECO:0000313" key="11">
    <source>
        <dbReference type="Proteomes" id="UP000187941"/>
    </source>
</evidence>
<dbReference type="PANTHER" id="PTHR33281:SF19">
    <property type="entry name" value="VOLTAGE-DEPENDENT ANION CHANNEL-FORMING PROTEIN YNEE"/>
    <property type="match status" value="1"/>
</dbReference>
<dbReference type="GO" id="GO:0005254">
    <property type="term" value="F:chloride channel activity"/>
    <property type="evidence" value="ECO:0007669"/>
    <property type="project" value="InterPro"/>
</dbReference>
<dbReference type="RefSeq" id="WP_077133458.1">
    <property type="nucleotide sequence ID" value="NZ_CP014263.1"/>
</dbReference>
<feature type="transmembrane region" description="Helical" evidence="9">
    <location>
        <begin position="21"/>
        <end position="38"/>
    </location>
</feature>
<keyword evidence="4 9" id="KW-0812">Transmembrane</keyword>